<protein>
    <submittedName>
        <fullName evidence="3">Uncharacterized protein</fullName>
    </submittedName>
</protein>
<dbReference type="OrthoDB" id="6020705at2759"/>
<evidence type="ECO:0000313" key="3">
    <source>
        <dbReference type="EMBL" id="TNN72515.1"/>
    </source>
</evidence>
<keyword evidence="4" id="KW-1185">Reference proteome</keyword>
<keyword evidence="2" id="KW-1133">Transmembrane helix</keyword>
<name>A0A4Z2I4Z2_9TELE</name>
<keyword evidence="2" id="KW-0812">Transmembrane</keyword>
<accession>A0A4Z2I4Z2</accession>
<comment type="caution">
    <text evidence="3">The sequence shown here is derived from an EMBL/GenBank/DDBJ whole genome shotgun (WGS) entry which is preliminary data.</text>
</comment>
<feature type="compositionally biased region" description="Gly residues" evidence="1">
    <location>
        <begin position="92"/>
        <end position="110"/>
    </location>
</feature>
<proteinExistence type="predicted"/>
<evidence type="ECO:0000313" key="4">
    <source>
        <dbReference type="Proteomes" id="UP000314294"/>
    </source>
</evidence>
<organism evidence="3 4">
    <name type="scientific">Liparis tanakae</name>
    <name type="common">Tanaka's snailfish</name>
    <dbReference type="NCBI Taxonomy" id="230148"/>
    <lineage>
        <taxon>Eukaryota</taxon>
        <taxon>Metazoa</taxon>
        <taxon>Chordata</taxon>
        <taxon>Craniata</taxon>
        <taxon>Vertebrata</taxon>
        <taxon>Euteleostomi</taxon>
        <taxon>Actinopterygii</taxon>
        <taxon>Neopterygii</taxon>
        <taxon>Teleostei</taxon>
        <taxon>Neoteleostei</taxon>
        <taxon>Acanthomorphata</taxon>
        <taxon>Eupercaria</taxon>
        <taxon>Perciformes</taxon>
        <taxon>Cottioidei</taxon>
        <taxon>Cottales</taxon>
        <taxon>Liparidae</taxon>
        <taxon>Liparis</taxon>
    </lineage>
</organism>
<feature type="region of interest" description="Disordered" evidence="1">
    <location>
        <begin position="66"/>
        <end position="110"/>
    </location>
</feature>
<dbReference type="EMBL" id="SRLO01000136">
    <property type="protein sequence ID" value="TNN72515.1"/>
    <property type="molecule type" value="Genomic_DNA"/>
</dbReference>
<dbReference type="AlphaFoldDB" id="A0A4Z2I4Z2"/>
<reference evidence="3 4" key="1">
    <citation type="submission" date="2019-03" db="EMBL/GenBank/DDBJ databases">
        <title>First draft genome of Liparis tanakae, snailfish: a comprehensive survey of snailfish specific genes.</title>
        <authorList>
            <person name="Kim W."/>
            <person name="Song I."/>
            <person name="Jeong J.-H."/>
            <person name="Kim D."/>
            <person name="Kim S."/>
            <person name="Ryu S."/>
            <person name="Song J.Y."/>
            <person name="Lee S.K."/>
        </authorList>
    </citation>
    <scope>NUCLEOTIDE SEQUENCE [LARGE SCALE GENOMIC DNA]</scope>
    <source>
        <tissue evidence="3">Muscle</tissue>
    </source>
</reference>
<evidence type="ECO:0000256" key="2">
    <source>
        <dbReference type="SAM" id="Phobius"/>
    </source>
</evidence>
<feature type="transmembrane region" description="Helical" evidence="2">
    <location>
        <begin position="123"/>
        <end position="142"/>
    </location>
</feature>
<feature type="compositionally biased region" description="Basic and acidic residues" evidence="1">
    <location>
        <begin position="66"/>
        <end position="78"/>
    </location>
</feature>
<dbReference type="Proteomes" id="UP000314294">
    <property type="component" value="Unassembled WGS sequence"/>
</dbReference>
<evidence type="ECO:0000256" key="1">
    <source>
        <dbReference type="SAM" id="MobiDB-lite"/>
    </source>
</evidence>
<gene>
    <name evidence="3" type="ORF">EYF80_017291</name>
</gene>
<keyword evidence="2" id="KW-0472">Membrane</keyword>
<sequence length="375" mass="41362">MQLSGTRRLRSQRSRAWGRKQAGVYLAWQSRTYSKGEAVESSRRGRVRLRGSVSIHPIDVREPEVLLQRQSEHGDKKGAGGKSRRLPNRIKFGGGHVRGGGGGGEGGRGGAEAMRRSVRINKLVVRSLLTSFVLLLAFGKLLPPAALLLQLAELQLLKLLGPRLQSFSSLSTGRRTCRLFTLAELELQLSDDFIFRLRLLLLCPPLGLQQGLLHLHLRDIHGVRICKPPVKLTKWWNSFHLKDLLQLQFTDSVLQVIDPGQNPAPLLLQLSEAGWEGVEEWWGGGAVGCGQRMDNKYAIYDLVWVRIGKSLQSSTTALKVRAALPFGKFSVEPYAASPAALDRKTGGGMFTPFYSGHMGSVMLWGDELVDGCQGI</sequence>